<organism evidence="2 3">
    <name type="scientific">Canavalia gladiata</name>
    <name type="common">Sword bean</name>
    <name type="synonym">Dolichos gladiatus</name>
    <dbReference type="NCBI Taxonomy" id="3824"/>
    <lineage>
        <taxon>Eukaryota</taxon>
        <taxon>Viridiplantae</taxon>
        <taxon>Streptophyta</taxon>
        <taxon>Embryophyta</taxon>
        <taxon>Tracheophyta</taxon>
        <taxon>Spermatophyta</taxon>
        <taxon>Magnoliopsida</taxon>
        <taxon>eudicotyledons</taxon>
        <taxon>Gunneridae</taxon>
        <taxon>Pentapetalae</taxon>
        <taxon>rosids</taxon>
        <taxon>fabids</taxon>
        <taxon>Fabales</taxon>
        <taxon>Fabaceae</taxon>
        <taxon>Papilionoideae</taxon>
        <taxon>50 kb inversion clade</taxon>
        <taxon>NPAAA clade</taxon>
        <taxon>indigoferoid/millettioid clade</taxon>
        <taxon>Phaseoleae</taxon>
        <taxon>Canavalia</taxon>
    </lineage>
</organism>
<dbReference type="Proteomes" id="UP001367508">
    <property type="component" value="Unassembled WGS sequence"/>
</dbReference>
<proteinExistence type="predicted"/>
<comment type="caution">
    <text evidence="2">The sequence shown here is derived from an EMBL/GenBank/DDBJ whole genome shotgun (WGS) entry which is preliminary data.</text>
</comment>
<evidence type="ECO:0000256" key="1">
    <source>
        <dbReference type="SAM" id="MobiDB-lite"/>
    </source>
</evidence>
<dbReference type="EMBL" id="JAYMYQ010000006">
    <property type="protein sequence ID" value="KAK7324318.1"/>
    <property type="molecule type" value="Genomic_DNA"/>
</dbReference>
<evidence type="ECO:0000313" key="3">
    <source>
        <dbReference type="Proteomes" id="UP001367508"/>
    </source>
</evidence>
<feature type="region of interest" description="Disordered" evidence="1">
    <location>
        <begin position="53"/>
        <end position="76"/>
    </location>
</feature>
<dbReference type="AlphaFoldDB" id="A0AAN9QAW3"/>
<evidence type="ECO:0000313" key="2">
    <source>
        <dbReference type="EMBL" id="KAK7324318.1"/>
    </source>
</evidence>
<name>A0AAN9QAW3_CANGL</name>
<sequence>MLEWKKKKKNYRIEDSECDPFIRERDGLACARLMAISLMLTSHGRLTLIRLKLGMPHHNPKGGGDKDEKGGKRKGK</sequence>
<reference evidence="2 3" key="1">
    <citation type="submission" date="2024-01" db="EMBL/GenBank/DDBJ databases">
        <title>The genomes of 5 underutilized Papilionoideae crops provide insights into root nodulation and disease resistanc.</title>
        <authorList>
            <person name="Jiang F."/>
        </authorList>
    </citation>
    <scope>NUCLEOTIDE SEQUENCE [LARGE SCALE GENOMIC DNA]</scope>
    <source>
        <strain evidence="2">LVBAO_FW01</strain>
        <tissue evidence="2">Leaves</tissue>
    </source>
</reference>
<keyword evidence="3" id="KW-1185">Reference proteome</keyword>
<accession>A0AAN9QAW3</accession>
<gene>
    <name evidence="2" type="ORF">VNO77_27851</name>
</gene>
<protein>
    <submittedName>
        <fullName evidence="2">Uncharacterized protein</fullName>
    </submittedName>
</protein>